<comment type="caution">
    <text evidence="1">The sequence shown here is derived from an EMBL/GenBank/DDBJ whole genome shotgun (WGS) entry which is preliminary data.</text>
</comment>
<organism evidence="1 2">
    <name type="scientific">Vermiconidia calcicola</name>
    <dbReference type="NCBI Taxonomy" id="1690605"/>
    <lineage>
        <taxon>Eukaryota</taxon>
        <taxon>Fungi</taxon>
        <taxon>Dikarya</taxon>
        <taxon>Ascomycota</taxon>
        <taxon>Pezizomycotina</taxon>
        <taxon>Dothideomycetes</taxon>
        <taxon>Dothideomycetidae</taxon>
        <taxon>Mycosphaerellales</taxon>
        <taxon>Extremaceae</taxon>
        <taxon>Vermiconidia</taxon>
    </lineage>
</organism>
<proteinExistence type="predicted"/>
<gene>
    <name evidence="1" type="ORF">LTR37_015979</name>
</gene>
<accession>A0ACC3MQ77</accession>
<reference evidence="1" key="1">
    <citation type="submission" date="2023-07" db="EMBL/GenBank/DDBJ databases">
        <title>Black Yeasts Isolated from many extreme environments.</title>
        <authorList>
            <person name="Coleine C."/>
            <person name="Stajich J.E."/>
            <person name="Selbmann L."/>
        </authorList>
    </citation>
    <scope>NUCLEOTIDE SEQUENCE</scope>
    <source>
        <strain evidence="1">CCFEE 5714</strain>
    </source>
</reference>
<evidence type="ECO:0000313" key="2">
    <source>
        <dbReference type="Proteomes" id="UP001281147"/>
    </source>
</evidence>
<sequence>MLLTKLVRVATLFSFFLVCLSQFPPEPEGVTVLQSKFGDGVSISYKENDICETTPGVRSYTGYVHLPPGALADLGQATDYPINTFFWFFEARNDPANAPLSIWMNGGPGSSAMLGLFVENGPCFVNSDSNSTYLNEWSWNNEVNMLYLDQPVQVGLSYDVLQHITTDLVTGEITILNDTDPVPEQNATFLVGTYPSQDSKDTSRGSENAAIALWHFAQAWFQEFPQYHPNDDRISMATESYGGRYGPAFMSFFEAQNQRIENGTWEDMDGDMYLLHLDTLMIVNGCIDRPTQWFSYPHIVVNNTYGIEALNATIHEQMVDALYRDNGCLDRISDCRAISVVSDPENIGINSTVNAVCEDAETFCTENIRDPYLLYSGRNYYDMATLDPDPFPAPFYVGFLNQPHVQAAMGVPLNWTQSSGPVAEAFRGIGDYVRPGWLEDLAYLLDNGIKVTLAYGDRDFACNWIGGEAVSLAIDYSGTEEFNSAGYAPIQANDSYVGGRVRQYGNLSFSRVYEAGHEIPSYQPETSYRIFMRALFNQDIATGTQQTYSSDGAAYKSEGPADTWQFKNELPAEPLGFCYVLDPTALCTEDQIEAVLSGSAEIRHYIVVDRNSTVLFPDLMGVGGGNGTLSPGTAPSSSVVPATGGAAMVRPGLLLGVVVMACFALFV</sequence>
<evidence type="ECO:0000313" key="1">
    <source>
        <dbReference type="EMBL" id="KAK3700368.1"/>
    </source>
</evidence>
<protein>
    <submittedName>
        <fullName evidence="1">Uncharacterized protein</fullName>
    </submittedName>
</protein>
<dbReference type="Proteomes" id="UP001281147">
    <property type="component" value="Unassembled WGS sequence"/>
</dbReference>
<dbReference type="EMBL" id="JAUTXU010000186">
    <property type="protein sequence ID" value="KAK3700368.1"/>
    <property type="molecule type" value="Genomic_DNA"/>
</dbReference>
<keyword evidence="2" id="KW-1185">Reference proteome</keyword>
<name>A0ACC3MQ77_9PEZI</name>